<organism evidence="7 8">
    <name type="scientific">Mycena venus</name>
    <dbReference type="NCBI Taxonomy" id="2733690"/>
    <lineage>
        <taxon>Eukaryota</taxon>
        <taxon>Fungi</taxon>
        <taxon>Dikarya</taxon>
        <taxon>Basidiomycota</taxon>
        <taxon>Agaricomycotina</taxon>
        <taxon>Agaricomycetes</taxon>
        <taxon>Agaricomycetidae</taxon>
        <taxon>Agaricales</taxon>
        <taxon>Marasmiineae</taxon>
        <taxon>Mycenaceae</taxon>
        <taxon>Mycena</taxon>
    </lineage>
</organism>
<evidence type="ECO:0000313" key="8">
    <source>
        <dbReference type="Proteomes" id="UP000620124"/>
    </source>
</evidence>
<dbReference type="AlphaFoldDB" id="A0A8H7CWH4"/>
<reference evidence="7" key="1">
    <citation type="submission" date="2020-05" db="EMBL/GenBank/DDBJ databases">
        <title>Mycena genomes resolve the evolution of fungal bioluminescence.</title>
        <authorList>
            <person name="Tsai I.J."/>
        </authorList>
    </citation>
    <scope>NUCLEOTIDE SEQUENCE</scope>
    <source>
        <strain evidence="7">CCC161011</strain>
    </source>
</reference>
<keyword evidence="1 6" id="KW-0812">Transmembrane</keyword>
<keyword evidence="4 6" id="KW-0472">Membrane</keyword>
<dbReference type="OrthoDB" id="160405at2759"/>
<evidence type="ECO:0000256" key="6">
    <source>
        <dbReference type="SAM" id="Phobius"/>
    </source>
</evidence>
<dbReference type="InterPro" id="IPR019013">
    <property type="entry name" value="Vma21"/>
</dbReference>
<evidence type="ECO:0000313" key="7">
    <source>
        <dbReference type="EMBL" id="KAF7352885.1"/>
    </source>
</evidence>
<gene>
    <name evidence="7" type="ORF">MVEN_01255800</name>
</gene>
<evidence type="ECO:0000256" key="4">
    <source>
        <dbReference type="ARBA" id="ARBA00023136"/>
    </source>
</evidence>
<dbReference type="Pfam" id="PF09446">
    <property type="entry name" value="VMA21"/>
    <property type="match status" value="1"/>
</dbReference>
<evidence type="ECO:0000256" key="2">
    <source>
        <dbReference type="ARBA" id="ARBA00022824"/>
    </source>
</evidence>
<accession>A0A8H7CWH4</accession>
<comment type="caution">
    <text evidence="7">The sequence shown here is derived from an EMBL/GenBank/DDBJ whole genome shotgun (WGS) entry which is preliminary data.</text>
</comment>
<keyword evidence="3 6" id="KW-1133">Transmembrane helix</keyword>
<keyword evidence="8" id="KW-1185">Reference proteome</keyword>
<feature type="transmembrane region" description="Helical" evidence="6">
    <location>
        <begin position="51"/>
        <end position="73"/>
    </location>
</feature>
<keyword evidence="2" id="KW-0256">Endoplasmic reticulum</keyword>
<proteinExistence type="predicted"/>
<dbReference type="EMBL" id="JACAZI010000009">
    <property type="protein sequence ID" value="KAF7352885.1"/>
    <property type="molecule type" value="Genomic_DNA"/>
</dbReference>
<evidence type="ECO:0008006" key="9">
    <source>
        <dbReference type="Google" id="ProtNLM"/>
    </source>
</evidence>
<protein>
    <recommendedName>
        <fullName evidence="9">Vacuolar ATPase assembly integral membrane protein VMA21</fullName>
    </recommendedName>
</protein>
<evidence type="ECO:0000256" key="5">
    <source>
        <dbReference type="ARBA" id="ARBA00023329"/>
    </source>
</evidence>
<feature type="transmembrane region" description="Helical" evidence="6">
    <location>
        <begin position="19"/>
        <end position="39"/>
    </location>
</feature>
<dbReference type="GO" id="GO:0031410">
    <property type="term" value="C:cytoplasmic vesicle"/>
    <property type="evidence" value="ECO:0007669"/>
    <property type="project" value="UniProtKB-KW"/>
</dbReference>
<dbReference type="Proteomes" id="UP000620124">
    <property type="component" value="Unassembled WGS sequence"/>
</dbReference>
<name>A0A8H7CWH4_9AGAR</name>
<evidence type="ECO:0000256" key="3">
    <source>
        <dbReference type="ARBA" id="ARBA00022989"/>
    </source>
</evidence>
<evidence type="ECO:0000256" key="1">
    <source>
        <dbReference type="ARBA" id="ARBA00022692"/>
    </source>
</evidence>
<sequence length="93" mass="9951">MSEQVAVGKITEDTASGQLAKLIFFTLSLGIVPITSYFGSLKYLWNGNATYSAFTAVGAANLILVAYIVTAILDDKRTTTTPSPSTKETKKTQ</sequence>
<keyword evidence="5" id="KW-0968">Cytoplasmic vesicle</keyword>
<dbReference type="GO" id="GO:0070072">
    <property type="term" value="P:vacuolar proton-transporting V-type ATPase complex assembly"/>
    <property type="evidence" value="ECO:0007669"/>
    <property type="project" value="InterPro"/>
</dbReference>